<evidence type="ECO:0000256" key="7">
    <source>
        <dbReference type="ARBA" id="ARBA00023136"/>
    </source>
</evidence>
<dbReference type="PANTHER" id="PTHR32063">
    <property type="match status" value="1"/>
</dbReference>
<comment type="subcellular location">
    <subcellularLocation>
        <location evidence="1">Cell membrane</location>
        <topology evidence="1">Multi-pass membrane protein</topology>
    </subcellularLocation>
</comment>
<dbReference type="Gene3D" id="3.30.70.1430">
    <property type="entry name" value="Multidrug efflux transporter AcrB pore domain"/>
    <property type="match status" value="2"/>
</dbReference>
<dbReference type="GeneID" id="56928087"/>
<evidence type="ECO:0000256" key="4">
    <source>
        <dbReference type="ARBA" id="ARBA00022475"/>
    </source>
</evidence>
<dbReference type="GO" id="GO:0042910">
    <property type="term" value="F:xenobiotic transmembrane transporter activity"/>
    <property type="evidence" value="ECO:0007669"/>
    <property type="project" value="TreeGrafter"/>
</dbReference>
<dbReference type="PRINTS" id="PR00702">
    <property type="entry name" value="ACRIFLAVINRP"/>
</dbReference>
<reference evidence="10 11" key="1">
    <citation type="submission" date="2019-06" db="EMBL/GenBank/DDBJ databases">
        <title>Complete genome sequence of Helicobacter suis SNTW101c.</title>
        <authorList>
            <person name="Rimbara E."/>
            <person name="Suzuki M."/>
            <person name="Matsui H."/>
            <person name="Nakamura M."/>
            <person name="Mori S."/>
            <person name="Shibayama K."/>
        </authorList>
    </citation>
    <scope>NUCLEOTIDE SEQUENCE [LARGE SCALE GENOMIC DNA]</scope>
    <source>
        <strain evidence="10 11">SNTW101c</strain>
    </source>
</reference>
<evidence type="ECO:0000256" key="1">
    <source>
        <dbReference type="ARBA" id="ARBA00004651"/>
    </source>
</evidence>
<dbReference type="InterPro" id="IPR004763">
    <property type="entry name" value="CusA-like"/>
</dbReference>
<dbReference type="Gene3D" id="1.20.1640.10">
    <property type="entry name" value="Multidrug efflux transporter AcrB transmembrane domain"/>
    <property type="match status" value="2"/>
</dbReference>
<evidence type="ECO:0000256" key="3">
    <source>
        <dbReference type="ARBA" id="ARBA00022448"/>
    </source>
</evidence>
<feature type="transmembrane region" description="Helical" evidence="8">
    <location>
        <begin position="334"/>
        <end position="353"/>
    </location>
</feature>
<dbReference type="RefSeq" id="WP_064430092.1">
    <property type="nucleotide sequence ID" value="NZ_AP019774.1"/>
</dbReference>
<accession>A0A6J4CYK7</accession>
<dbReference type="Gene3D" id="3.30.2090.10">
    <property type="entry name" value="Multidrug efflux transporter AcrB TolC docking domain, DN and DC subdomains"/>
    <property type="match status" value="2"/>
</dbReference>
<dbReference type="InterPro" id="IPR001036">
    <property type="entry name" value="Acrflvin-R"/>
</dbReference>
<evidence type="ECO:0000256" key="6">
    <source>
        <dbReference type="ARBA" id="ARBA00022989"/>
    </source>
</evidence>
<feature type="transmembrane region" description="Helical" evidence="8">
    <location>
        <begin position="858"/>
        <end position="877"/>
    </location>
</feature>
<dbReference type="AlphaFoldDB" id="A0A6J4CYK7"/>
<keyword evidence="12" id="KW-1185">Reference proteome</keyword>
<feature type="transmembrane region" description="Helical" evidence="8">
    <location>
        <begin position="469"/>
        <end position="492"/>
    </location>
</feature>
<keyword evidence="7 8" id="KW-0472">Membrane</keyword>
<dbReference type="SUPFAM" id="SSF82693">
    <property type="entry name" value="Multidrug efflux transporter AcrB pore domain, PN1, PN2, PC1 and PC2 subdomains"/>
    <property type="match status" value="2"/>
</dbReference>
<dbReference type="Proteomes" id="UP000509742">
    <property type="component" value="Chromosome"/>
</dbReference>
<dbReference type="OrthoDB" id="9798415at2"/>
<feature type="transmembrane region" description="Helical" evidence="8">
    <location>
        <begin position="884"/>
        <end position="904"/>
    </location>
</feature>
<feature type="transmembrane region" description="Helical" evidence="8">
    <location>
        <begin position="389"/>
        <end position="411"/>
    </location>
</feature>
<dbReference type="PANTHER" id="PTHR32063:SF68">
    <property type="entry name" value="PROBALE CATION EFFLUX SYSTEM PROTEIN"/>
    <property type="match status" value="1"/>
</dbReference>
<feature type="transmembrane region" description="Helical" evidence="8">
    <location>
        <begin position="523"/>
        <end position="542"/>
    </location>
</feature>
<dbReference type="SUPFAM" id="SSF82714">
    <property type="entry name" value="Multidrug efflux transporter AcrB TolC docking domain, DN and DC subdomains"/>
    <property type="match status" value="2"/>
</dbReference>
<dbReference type="InterPro" id="IPR027463">
    <property type="entry name" value="AcrB_DN_DC_subdom"/>
</dbReference>
<dbReference type="GO" id="GO:0008324">
    <property type="term" value="F:monoatomic cation transmembrane transporter activity"/>
    <property type="evidence" value="ECO:0007669"/>
    <property type="project" value="InterPro"/>
</dbReference>
<keyword evidence="6 8" id="KW-1133">Transmembrane helix</keyword>
<dbReference type="GO" id="GO:0005886">
    <property type="term" value="C:plasma membrane"/>
    <property type="evidence" value="ECO:0007669"/>
    <property type="project" value="UniProtKB-SubCell"/>
</dbReference>
<protein>
    <submittedName>
        <fullName evidence="10">Cation efflux system protein CzcA</fullName>
    </submittedName>
</protein>
<evidence type="ECO:0000256" key="8">
    <source>
        <dbReference type="SAM" id="Phobius"/>
    </source>
</evidence>
<feature type="transmembrane region" description="Helical" evidence="8">
    <location>
        <begin position="955"/>
        <end position="975"/>
    </location>
</feature>
<sequence length="1020" mass="111725">MLASLIEFSLRQRVIIIICAFLLLLFGLYSFLTTPVDAFPDMAPTQVKIILKLPGSSPEEMENNVVRPLELELLGLKGEKSLRSTSKYSICDITIDFDDSMDIYLARNIVSEKLALVMPDLPDDVEGGIAPIVTPLSDIFMFTIDGNLPGVDKRQLLDFVIRPLLRTIPGVADVNSIGGFSRAFVVVPDLNDMARLGISISDLEKTLKANLSNSGAGRVDRNGETYLVKIQTIALTPEEIGDITIPTATGFLHIKDFARVITQYRTRLGFVTKNGIDETTEGLVLSLKGSNSSAIIKEVRKKLEQDIKPLLPAGVHTHVFYDRSEFTQKAINTVTKTLIEAIILIIITLFLFLGNFRASLAVGVILPLSLSVAFILIKFNGMTLNLMSLGGLIIAIGMLIDSAVVVVENAFEKLGHNKTTTKLHAIYRSSKEIAPSVVSGVVIIIVFFVPIMSLQGIEGKMFVPLVKGIVFALLGTLVLAITVIPVISSMVLKVQPHKETLLTRFFYWIYTPALQFALKKPKTMLVCAVIFLISSLSLFPFIGKTFMPNLDEGSSVLSIESVPSISLDQSKDLILRIEKTIRKNIKEVKAIIARTGSDELGLDLGGLNQTDMFISYIPKSQWSVKTKQELLDKILACLEDYKGINFAFTQPIEMRVSEMLTGVRGDLAIKIFGADIDKLNQLSAQIVEIIKGIKGSSEVFTTLNKGVNYLYITPDRHAMANVGINSDEFSKFLKSALEGIIVEFIPTGISRTPVIIRQREEISTNTALIKSLEMSSTRGVAVPITSIANISEVDGPVAIVREDSKRLSVVRSNVIGRDLDGFVKEVQQKISAKVQLPPNYFITYGGQFENQERANKRLATVIPLSILVIFFILFFTFKSVPLSLLILLNIPFAITGGLIALFLSHEYLSVPASVGFIALFGIAVLNGVVMVGYFKELLKQGKSIEEVVFMGAKRRLRPVLMTACIAGLGLIPLLLSHGVGSEVQKPLAIVVLGGLVTSSILILLLLPPMFMLVAKKIKVV</sequence>
<name>A0A6J4CYK7_9HELI</name>
<evidence type="ECO:0000313" key="12">
    <source>
        <dbReference type="Proteomes" id="UP000509742"/>
    </source>
</evidence>
<dbReference type="EMBL" id="AP019774">
    <property type="protein sequence ID" value="BCD69590.1"/>
    <property type="molecule type" value="Genomic_DNA"/>
</dbReference>
<reference evidence="9 12" key="2">
    <citation type="submission" date="2020-04" db="EMBL/GenBank/DDBJ databases">
        <title>Genomic analysis of gastric non-Helicobacter pylori Helicobacters isolated in Japan.</title>
        <authorList>
            <person name="Suzuki M."/>
            <person name="Rimbara E."/>
        </authorList>
    </citation>
    <scope>NUCLEOTIDE SEQUENCE [LARGE SCALE GENOMIC DNA]</scope>
    <source>
        <strain evidence="9 12">NHP19-0020</strain>
    </source>
</reference>
<feature type="transmembrane region" description="Helical" evidence="8">
    <location>
        <begin position="987"/>
        <end position="1006"/>
    </location>
</feature>
<dbReference type="NCBIfam" id="TIGR00914">
    <property type="entry name" value="2A0601"/>
    <property type="match status" value="1"/>
</dbReference>
<gene>
    <name evidence="10" type="primary">czcA_1</name>
    <name evidence="9" type="synonym">czcA_3</name>
    <name evidence="9" type="ORF">NHP190020_02800</name>
    <name evidence="10" type="ORF">SNTW_02350</name>
</gene>
<feature type="transmembrane region" description="Helical" evidence="8">
    <location>
        <begin position="432"/>
        <end position="457"/>
    </location>
</feature>
<comment type="similarity">
    <text evidence="2">Belongs to the resistance-nodulation-cell division (RND) (TC 2.A.6) family.</text>
</comment>
<dbReference type="EMBL" id="AP023036">
    <property type="protein sequence ID" value="BCD45241.1"/>
    <property type="molecule type" value="Genomic_DNA"/>
</dbReference>
<evidence type="ECO:0000256" key="2">
    <source>
        <dbReference type="ARBA" id="ARBA00010942"/>
    </source>
</evidence>
<evidence type="ECO:0000313" key="10">
    <source>
        <dbReference type="EMBL" id="BCD69590.1"/>
    </source>
</evidence>
<evidence type="ECO:0000313" key="11">
    <source>
        <dbReference type="Proteomes" id="UP000317935"/>
    </source>
</evidence>
<dbReference type="Proteomes" id="UP000317935">
    <property type="component" value="Chromosome"/>
</dbReference>
<dbReference type="Gene3D" id="3.30.70.1440">
    <property type="entry name" value="Multidrug efflux transporter AcrB pore domain"/>
    <property type="match status" value="1"/>
</dbReference>
<evidence type="ECO:0000313" key="9">
    <source>
        <dbReference type="EMBL" id="BCD45241.1"/>
    </source>
</evidence>
<feature type="transmembrane region" description="Helical" evidence="8">
    <location>
        <begin position="360"/>
        <end position="377"/>
    </location>
</feature>
<proteinExistence type="inferred from homology"/>
<dbReference type="Gene3D" id="3.30.70.1320">
    <property type="entry name" value="Multidrug efflux transporter AcrB pore domain like"/>
    <property type="match status" value="1"/>
</dbReference>
<organism evidence="10 11">
    <name type="scientific">Helicobacter suis</name>
    <dbReference type="NCBI Taxonomy" id="104628"/>
    <lineage>
        <taxon>Bacteria</taxon>
        <taxon>Pseudomonadati</taxon>
        <taxon>Campylobacterota</taxon>
        <taxon>Epsilonproteobacteria</taxon>
        <taxon>Campylobacterales</taxon>
        <taxon>Helicobacteraceae</taxon>
        <taxon>Helicobacter</taxon>
    </lineage>
</organism>
<keyword evidence="5 8" id="KW-0812">Transmembrane</keyword>
<dbReference type="Pfam" id="PF00873">
    <property type="entry name" value="ACR_tran"/>
    <property type="match status" value="1"/>
</dbReference>
<keyword evidence="4" id="KW-1003">Cell membrane</keyword>
<evidence type="ECO:0000256" key="5">
    <source>
        <dbReference type="ARBA" id="ARBA00022692"/>
    </source>
</evidence>
<keyword evidence="3" id="KW-0813">Transport</keyword>
<dbReference type="SUPFAM" id="SSF82866">
    <property type="entry name" value="Multidrug efflux transporter AcrB transmembrane domain"/>
    <property type="match status" value="2"/>
</dbReference>
<feature type="transmembrane region" description="Helical" evidence="8">
    <location>
        <begin position="910"/>
        <end position="934"/>
    </location>
</feature>